<evidence type="ECO:0000256" key="3">
    <source>
        <dbReference type="ARBA" id="ARBA00022741"/>
    </source>
</evidence>
<dbReference type="PANTHER" id="PTHR43335:SF4">
    <property type="entry name" value="ABC TRANSPORTER, ATP-BINDING PROTEIN"/>
    <property type="match status" value="1"/>
</dbReference>
<dbReference type="PROSITE" id="PS50893">
    <property type="entry name" value="ABC_TRANSPORTER_2"/>
    <property type="match status" value="1"/>
</dbReference>
<evidence type="ECO:0000256" key="2">
    <source>
        <dbReference type="ARBA" id="ARBA00022448"/>
    </source>
</evidence>
<comment type="similarity">
    <text evidence="1">Belongs to the ABC transporter superfamily.</text>
</comment>
<accession>A0A3B1A710</accession>
<dbReference type="AlphaFoldDB" id="A0A3B1A710"/>
<dbReference type="GO" id="GO:0005524">
    <property type="term" value="F:ATP binding"/>
    <property type="evidence" value="ECO:0007669"/>
    <property type="project" value="UniProtKB-KW"/>
</dbReference>
<name>A0A3B1A710_9ZZZZ</name>
<keyword evidence="4 6" id="KW-0067">ATP-binding</keyword>
<dbReference type="SMART" id="SM00382">
    <property type="entry name" value="AAA"/>
    <property type="match status" value="1"/>
</dbReference>
<gene>
    <name evidence="6" type="ORF">MNBD_GAMMA22-1986</name>
</gene>
<dbReference type="InterPro" id="IPR027417">
    <property type="entry name" value="P-loop_NTPase"/>
</dbReference>
<keyword evidence="2" id="KW-0813">Transport</keyword>
<keyword evidence="3" id="KW-0547">Nucleotide-binding</keyword>
<dbReference type="Pfam" id="PF00005">
    <property type="entry name" value="ABC_tran"/>
    <property type="match status" value="1"/>
</dbReference>
<protein>
    <submittedName>
        <fullName evidence="6">Gliding motility-associated ABC transporter ATP-binding protein GldA</fullName>
    </submittedName>
</protein>
<dbReference type="SUPFAM" id="SSF52540">
    <property type="entry name" value="P-loop containing nucleoside triphosphate hydrolases"/>
    <property type="match status" value="1"/>
</dbReference>
<feature type="domain" description="ABC transporter" evidence="5">
    <location>
        <begin position="7"/>
        <end position="236"/>
    </location>
</feature>
<evidence type="ECO:0000256" key="4">
    <source>
        <dbReference type="ARBA" id="ARBA00022840"/>
    </source>
</evidence>
<evidence type="ECO:0000256" key="1">
    <source>
        <dbReference type="ARBA" id="ARBA00005417"/>
    </source>
</evidence>
<evidence type="ECO:0000259" key="5">
    <source>
        <dbReference type="PROSITE" id="PS50893"/>
    </source>
</evidence>
<dbReference type="InterPro" id="IPR003593">
    <property type="entry name" value="AAA+_ATPase"/>
</dbReference>
<dbReference type="EMBL" id="UOFS01000049">
    <property type="protein sequence ID" value="VAX01516.1"/>
    <property type="molecule type" value="Genomic_DNA"/>
</dbReference>
<proteinExistence type="inferred from homology"/>
<reference evidence="6" key="1">
    <citation type="submission" date="2018-06" db="EMBL/GenBank/DDBJ databases">
        <authorList>
            <person name="Zhirakovskaya E."/>
        </authorList>
    </citation>
    <scope>NUCLEOTIDE SEQUENCE</scope>
</reference>
<dbReference type="Gene3D" id="3.40.50.300">
    <property type="entry name" value="P-loop containing nucleotide triphosphate hydrolases"/>
    <property type="match status" value="1"/>
</dbReference>
<dbReference type="InterPro" id="IPR003439">
    <property type="entry name" value="ABC_transporter-like_ATP-bd"/>
</dbReference>
<dbReference type="GO" id="GO:0016887">
    <property type="term" value="F:ATP hydrolysis activity"/>
    <property type="evidence" value="ECO:0007669"/>
    <property type="project" value="InterPro"/>
</dbReference>
<organism evidence="6">
    <name type="scientific">hydrothermal vent metagenome</name>
    <dbReference type="NCBI Taxonomy" id="652676"/>
    <lineage>
        <taxon>unclassified sequences</taxon>
        <taxon>metagenomes</taxon>
        <taxon>ecological metagenomes</taxon>
    </lineage>
</organism>
<sequence>MSNMPLIQVQHLTRHYGNIAAVEKLEFELHKGEILGFLGPNGAGKSTTMNMITGNLAPSSGKITINGIDLLDKPKQAKAQIGYLPEQPPIYKDSTIDEYLTYCTKINRISKKHVTKAIQRTLEQCGLGQVRKRLIANLSKGFQQRIGIAQAIIHLPEIVVLDEPTVGLDPIQITEIRKLIRELGKEHGVLLSTHILPEVQMTCDRVQIINKGKLVFSDSIKNLTHKMDSSAVIIRCKNPPKISELLSLKGVDQCSQINDQSFHIKHALNSDIAEVIIERAVNKGWRLFELRPEQKSLEQVFIEITTNDPSSNTNKSPSNNLETNS</sequence>
<evidence type="ECO:0000313" key="6">
    <source>
        <dbReference type="EMBL" id="VAX01516.1"/>
    </source>
</evidence>
<dbReference type="PANTHER" id="PTHR43335">
    <property type="entry name" value="ABC TRANSPORTER, ATP-BINDING PROTEIN"/>
    <property type="match status" value="1"/>
</dbReference>